<reference evidence="1 2" key="1">
    <citation type="journal article" date="2013" name="Genome Announc.">
        <title>Draft Genome Sequence of the Methanotrophic Gammaproteobacterium Methyloglobulus morosus DSM 22980 Strain KoM1.</title>
        <authorList>
            <person name="Poehlein A."/>
            <person name="Deutzmann J.S."/>
            <person name="Daniel R."/>
            <person name="Simeonova D.D."/>
        </authorList>
    </citation>
    <scope>NUCLEOTIDE SEQUENCE [LARGE SCALE GENOMIC DNA]</scope>
    <source>
        <strain evidence="1 2">KoM1</strain>
    </source>
</reference>
<evidence type="ECO:0000313" key="1">
    <source>
        <dbReference type="EMBL" id="ESS72699.1"/>
    </source>
</evidence>
<organism evidence="1 2">
    <name type="scientific">Methyloglobulus morosus KoM1</name>
    <dbReference type="NCBI Taxonomy" id="1116472"/>
    <lineage>
        <taxon>Bacteria</taxon>
        <taxon>Pseudomonadati</taxon>
        <taxon>Pseudomonadota</taxon>
        <taxon>Gammaproteobacteria</taxon>
        <taxon>Methylococcales</taxon>
        <taxon>Methylococcaceae</taxon>
        <taxon>Methyloglobulus</taxon>
    </lineage>
</organism>
<keyword evidence="2" id="KW-1185">Reference proteome</keyword>
<evidence type="ECO:0000313" key="2">
    <source>
        <dbReference type="Proteomes" id="UP000017842"/>
    </source>
</evidence>
<name>V5BXX6_9GAMM</name>
<comment type="caution">
    <text evidence="1">The sequence shown here is derived from an EMBL/GenBank/DDBJ whole genome shotgun (WGS) entry which is preliminary data.</text>
</comment>
<sequence>MHKEETDLVINQCFIENFEIDYSHQSLEVHYFFYVFVNKLLE</sequence>
<protein>
    <submittedName>
        <fullName evidence="1">Uncharacterized protein</fullName>
    </submittedName>
</protein>
<accession>V5BXX6</accession>
<gene>
    <name evidence="1" type="ORF">MGMO_50c00150</name>
</gene>
<proteinExistence type="predicted"/>
<dbReference type="Proteomes" id="UP000017842">
    <property type="component" value="Unassembled WGS sequence"/>
</dbReference>
<dbReference type="EMBL" id="AYLO01000049">
    <property type="protein sequence ID" value="ESS72699.1"/>
    <property type="molecule type" value="Genomic_DNA"/>
</dbReference>
<dbReference type="AlphaFoldDB" id="V5BXX6"/>